<name>A0A239G046_9SPHN</name>
<feature type="transmembrane region" description="Helical" evidence="1">
    <location>
        <begin position="30"/>
        <end position="52"/>
    </location>
</feature>
<accession>A0A239G046</accession>
<evidence type="ECO:0000313" key="2">
    <source>
        <dbReference type="EMBL" id="SNS61404.1"/>
    </source>
</evidence>
<keyword evidence="3" id="KW-1185">Reference proteome</keyword>
<evidence type="ECO:0000313" key="3">
    <source>
        <dbReference type="Proteomes" id="UP000198281"/>
    </source>
</evidence>
<feature type="transmembrane region" description="Helical" evidence="1">
    <location>
        <begin position="91"/>
        <end position="110"/>
    </location>
</feature>
<proteinExistence type="predicted"/>
<organism evidence="2 3">
    <name type="scientific">Edaphosphingomonas laterariae</name>
    <dbReference type="NCBI Taxonomy" id="861865"/>
    <lineage>
        <taxon>Bacteria</taxon>
        <taxon>Pseudomonadati</taxon>
        <taxon>Pseudomonadota</taxon>
        <taxon>Alphaproteobacteria</taxon>
        <taxon>Sphingomonadales</taxon>
        <taxon>Rhizorhabdaceae</taxon>
        <taxon>Edaphosphingomonas</taxon>
    </lineage>
</organism>
<evidence type="ECO:0000256" key="1">
    <source>
        <dbReference type="SAM" id="Phobius"/>
    </source>
</evidence>
<gene>
    <name evidence="2" type="ORF">SAMN06295912_11079</name>
</gene>
<reference evidence="3" key="1">
    <citation type="submission" date="2017-06" db="EMBL/GenBank/DDBJ databases">
        <authorList>
            <person name="Varghese N."/>
            <person name="Submissions S."/>
        </authorList>
    </citation>
    <scope>NUCLEOTIDE SEQUENCE [LARGE SCALE GENOMIC DNA]</scope>
    <source>
        <strain evidence="3">LNB2</strain>
    </source>
</reference>
<dbReference type="OrthoDB" id="7586130at2"/>
<dbReference type="AlphaFoldDB" id="A0A239G046"/>
<dbReference type="Proteomes" id="UP000198281">
    <property type="component" value="Unassembled WGS sequence"/>
</dbReference>
<sequence>MTAPAIEPSVAGVRRAVIDHLRQAYVPVEMWLIALAVTTGTNLLTFATVPAAGERPTAGFIVMAVVRVVAVLWLAYALIRRIAGVPRPFAPGWPLLRFAGLMLVLAAGFGLFSRLADVAAGGEAELADTWIAHIIATAIWAAFTIGLLAWEAALAIDDRSFSFKGLLARQQGRLAPLWLAFAALVLPFAAIHFALTLIAVKLTLPAKALAALAFVDGAVSAIEMVATCALVVVAWKIASPLREGGAAR</sequence>
<keyword evidence="1" id="KW-0812">Transmembrane</keyword>
<keyword evidence="1" id="KW-0472">Membrane</keyword>
<feature type="transmembrane region" description="Helical" evidence="1">
    <location>
        <begin position="177"/>
        <end position="202"/>
    </location>
</feature>
<feature type="transmembrane region" description="Helical" evidence="1">
    <location>
        <begin position="208"/>
        <end position="235"/>
    </location>
</feature>
<dbReference type="EMBL" id="FZOS01000010">
    <property type="protein sequence ID" value="SNS61404.1"/>
    <property type="molecule type" value="Genomic_DNA"/>
</dbReference>
<dbReference type="RefSeq" id="WP_089219678.1">
    <property type="nucleotide sequence ID" value="NZ_FZOS01000010.1"/>
</dbReference>
<protein>
    <submittedName>
        <fullName evidence="2">Uncharacterized protein</fullName>
    </submittedName>
</protein>
<feature type="transmembrane region" description="Helical" evidence="1">
    <location>
        <begin position="130"/>
        <end position="156"/>
    </location>
</feature>
<keyword evidence="1" id="KW-1133">Transmembrane helix</keyword>
<feature type="transmembrane region" description="Helical" evidence="1">
    <location>
        <begin position="58"/>
        <end position="79"/>
    </location>
</feature>